<organism evidence="1 2">
    <name type="scientific">Araneus ventricosus</name>
    <name type="common">Orbweaver spider</name>
    <name type="synonym">Epeira ventricosa</name>
    <dbReference type="NCBI Taxonomy" id="182803"/>
    <lineage>
        <taxon>Eukaryota</taxon>
        <taxon>Metazoa</taxon>
        <taxon>Ecdysozoa</taxon>
        <taxon>Arthropoda</taxon>
        <taxon>Chelicerata</taxon>
        <taxon>Arachnida</taxon>
        <taxon>Araneae</taxon>
        <taxon>Araneomorphae</taxon>
        <taxon>Entelegynae</taxon>
        <taxon>Araneoidea</taxon>
        <taxon>Araneidae</taxon>
        <taxon>Araneus</taxon>
    </lineage>
</organism>
<dbReference type="AlphaFoldDB" id="A0A4Y2GFK4"/>
<name>A0A4Y2GFK4_ARAVE</name>
<comment type="caution">
    <text evidence="1">The sequence shown here is derived from an EMBL/GenBank/DDBJ whole genome shotgun (WGS) entry which is preliminary data.</text>
</comment>
<keyword evidence="2" id="KW-1185">Reference proteome</keyword>
<gene>
    <name evidence="1" type="ORF">AVEN_91252_1</name>
</gene>
<accession>A0A4Y2GFK4</accession>
<evidence type="ECO:0000313" key="1">
    <source>
        <dbReference type="EMBL" id="GBM51947.1"/>
    </source>
</evidence>
<evidence type="ECO:0000313" key="2">
    <source>
        <dbReference type="Proteomes" id="UP000499080"/>
    </source>
</evidence>
<sequence length="126" mass="14364">MVLINNLPEQTVNYYYCFPKASVPRVQDQEKYPFLECCFAVSDQSAAFNVGLRSSHWGLRKEFDSHEKTPQKTWKENTLECTRKLHVTSWPVGESIRATLGSESGVLIHRNDFGVSSAERARKPVS</sequence>
<reference evidence="1 2" key="1">
    <citation type="journal article" date="2019" name="Sci. Rep.">
        <title>Orb-weaving spider Araneus ventricosus genome elucidates the spidroin gene catalogue.</title>
        <authorList>
            <person name="Kono N."/>
            <person name="Nakamura H."/>
            <person name="Ohtoshi R."/>
            <person name="Moran D.A.P."/>
            <person name="Shinohara A."/>
            <person name="Yoshida Y."/>
            <person name="Fujiwara M."/>
            <person name="Mori M."/>
            <person name="Tomita M."/>
            <person name="Arakawa K."/>
        </authorList>
    </citation>
    <scope>NUCLEOTIDE SEQUENCE [LARGE SCALE GENOMIC DNA]</scope>
</reference>
<dbReference type="EMBL" id="BGPR01001356">
    <property type="protein sequence ID" value="GBM51947.1"/>
    <property type="molecule type" value="Genomic_DNA"/>
</dbReference>
<proteinExistence type="predicted"/>
<protein>
    <submittedName>
        <fullName evidence="1">Uncharacterized protein</fullName>
    </submittedName>
</protein>
<dbReference type="Proteomes" id="UP000499080">
    <property type="component" value="Unassembled WGS sequence"/>
</dbReference>